<dbReference type="WBParaSite" id="BXY_0789300.1">
    <property type="protein sequence ID" value="BXY_0789300.1"/>
    <property type="gene ID" value="BXY_0789300"/>
</dbReference>
<dbReference type="PANTHER" id="PTHR38696:SF1">
    <property type="entry name" value="MEDIATOR OF RNA POLYMERASE II TRANSCRIPTION SUBUNIT 13"/>
    <property type="match status" value="1"/>
</dbReference>
<organism evidence="1 2">
    <name type="scientific">Bursaphelenchus xylophilus</name>
    <name type="common">Pinewood nematode worm</name>
    <name type="synonym">Aphelenchoides xylophilus</name>
    <dbReference type="NCBI Taxonomy" id="6326"/>
    <lineage>
        <taxon>Eukaryota</taxon>
        <taxon>Metazoa</taxon>
        <taxon>Ecdysozoa</taxon>
        <taxon>Nematoda</taxon>
        <taxon>Chromadorea</taxon>
        <taxon>Rhabditida</taxon>
        <taxon>Tylenchina</taxon>
        <taxon>Tylenchomorpha</taxon>
        <taxon>Aphelenchoidea</taxon>
        <taxon>Aphelenchoididae</taxon>
        <taxon>Bursaphelenchus</taxon>
    </lineage>
</organism>
<dbReference type="Proteomes" id="UP000095284">
    <property type="component" value="Unplaced"/>
</dbReference>
<dbReference type="PANTHER" id="PTHR38696">
    <property type="entry name" value="MEDIATOR OF RNA POLYMERASE II TRANSCRIPTION SUBUNIT 13"/>
    <property type="match status" value="1"/>
</dbReference>
<name>A0A1I7S4G0_BURXY</name>
<proteinExistence type="predicted"/>
<evidence type="ECO:0000313" key="1">
    <source>
        <dbReference type="Proteomes" id="UP000095284"/>
    </source>
</evidence>
<evidence type="ECO:0000313" key="2">
    <source>
        <dbReference type="WBParaSite" id="BXY_0789300.1"/>
    </source>
</evidence>
<sequence length="503" mass="56932">MGNETSVEAHQPLAQKHLTITLERPDVLALMDIDGDHGVAYQLIKNSWLDEIIDVKKVMYMHCFQLPNKPFSTPLLTSVNNPAYIQANARVRHAFCNVLGKMDEMGIKLITTAYLGKIFTRTTMFFQRSINNAHDQSYNPVNAEERFLCVAIRSYNSLLIPASPAYCRFPVSWVHHEFSSLIEKEDINDDYMEITFKEAPFAPYQTNYESMIHAKRLFLGLVRQLSQRGYEYVAPISVKGGSRNDTMLFRMTRQPPPTDKVYFFISPEEKNRLRLYEAPPGVADIVRKSISAITLKEVKRPYMGCIEVLFAGQPFYADSKLLTQTQLDILEMIGNLWIAGYKLVGSLQTTLNMCEKAVMLFENTTEEPVPMFAVSFQRADTIQVISAPGKIRTLIREIVLGHWTKGIQEEFEIVKGMAIKLRGRPFGSRDVSADCQHGLHMLLFIVDTLYKVGWKLKTTLDVGGKPVSDGEMAYIEDGVMLIFVAAPNDDDCGKNGKVHGVDF</sequence>
<reference evidence="2" key="1">
    <citation type="submission" date="2016-11" db="UniProtKB">
        <authorList>
            <consortium name="WormBaseParasite"/>
        </authorList>
    </citation>
    <scope>IDENTIFICATION</scope>
</reference>
<dbReference type="AlphaFoldDB" id="A0A1I7S4G0"/>
<accession>A0A1I7S4G0</accession>
<protein>
    <submittedName>
        <fullName evidence="2">Argonaute-like protein</fullName>
    </submittedName>
</protein>